<feature type="transmembrane region" description="Helical" evidence="1">
    <location>
        <begin position="99"/>
        <end position="128"/>
    </location>
</feature>
<dbReference type="Proteomes" id="UP001232973">
    <property type="component" value="Unassembled WGS sequence"/>
</dbReference>
<organism evidence="2 3">
    <name type="scientific">Alicyclobacillus cycloheptanicus</name>
    <dbReference type="NCBI Taxonomy" id="1457"/>
    <lineage>
        <taxon>Bacteria</taxon>
        <taxon>Bacillati</taxon>
        <taxon>Bacillota</taxon>
        <taxon>Bacilli</taxon>
        <taxon>Bacillales</taxon>
        <taxon>Alicyclobacillaceae</taxon>
        <taxon>Alicyclobacillus</taxon>
    </lineage>
</organism>
<keyword evidence="1" id="KW-1133">Transmembrane helix</keyword>
<evidence type="ECO:0000313" key="2">
    <source>
        <dbReference type="EMBL" id="MDQ0191423.1"/>
    </source>
</evidence>
<protein>
    <submittedName>
        <fullName evidence="2">ABC-type antimicrobial peptide transport system permease subunit</fullName>
    </submittedName>
</protein>
<accession>A0ABT9XM78</accession>
<evidence type="ECO:0000256" key="1">
    <source>
        <dbReference type="SAM" id="Phobius"/>
    </source>
</evidence>
<name>A0ABT9XM78_9BACL</name>
<keyword evidence="1" id="KW-0472">Membrane</keyword>
<feature type="transmembrane region" description="Helical" evidence="1">
    <location>
        <begin position="6"/>
        <end position="28"/>
    </location>
</feature>
<comment type="caution">
    <text evidence="2">The sequence shown here is derived from an EMBL/GenBank/DDBJ whole genome shotgun (WGS) entry which is preliminary data.</text>
</comment>
<dbReference type="Pfam" id="PF18936">
    <property type="entry name" value="DUF5684"/>
    <property type="match status" value="1"/>
</dbReference>
<evidence type="ECO:0000313" key="3">
    <source>
        <dbReference type="Proteomes" id="UP001232973"/>
    </source>
</evidence>
<proteinExistence type="predicted"/>
<dbReference type="RefSeq" id="WP_274456920.1">
    <property type="nucleotide sequence ID" value="NZ_CP067097.1"/>
</dbReference>
<gene>
    <name evidence="2" type="ORF">J2S03_003294</name>
</gene>
<reference evidence="2 3" key="1">
    <citation type="submission" date="2023-07" db="EMBL/GenBank/DDBJ databases">
        <title>Genomic Encyclopedia of Type Strains, Phase IV (KMG-IV): sequencing the most valuable type-strain genomes for metagenomic binning, comparative biology and taxonomic classification.</title>
        <authorList>
            <person name="Goeker M."/>
        </authorList>
    </citation>
    <scope>NUCLEOTIDE SEQUENCE [LARGE SCALE GENOMIC DNA]</scope>
    <source>
        <strain evidence="2 3">DSM 4006</strain>
    </source>
</reference>
<keyword evidence="1" id="KW-0812">Transmembrane</keyword>
<feature type="transmembrane region" description="Helical" evidence="1">
    <location>
        <begin position="65"/>
        <end position="87"/>
    </location>
</feature>
<dbReference type="EMBL" id="JAUSTP010000042">
    <property type="protein sequence ID" value="MDQ0191423.1"/>
    <property type="molecule type" value="Genomic_DNA"/>
</dbReference>
<feature type="transmembrane region" description="Helical" evidence="1">
    <location>
        <begin position="40"/>
        <end position="59"/>
    </location>
</feature>
<dbReference type="InterPro" id="IPR043739">
    <property type="entry name" value="DUF5684"/>
</dbReference>
<sequence length="150" mass="17014">MSGYLGLFGIFMVLGAFIFVIGLGIYILEAFAFFMAFRKAGVHHAWLAFIPIAQLWPYMRVIKKSAWNLLWLLVPIVDVVFVIIWQARFLKAFGISRWWLLLYIGTVIPGVNYAVSIAFIVIYCIIGFSASRQYNPNFDVPPSLPPGFSV</sequence>
<keyword evidence="3" id="KW-1185">Reference proteome</keyword>